<dbReference type="EMBL" id="JBBVUL010000004">
    <property type="protein sequence ID" value="MEL0564864.1"/>
    <property type="molecule type" value="Genomic_DNA"/>
</dbReference>
<sequence length="381" mass="43041">MGKWLKKVFRVCFLCLFLLATFYGAYYLYQRYEHYKTYETLLAKRPTLKKAQDGTSISAAWYKEKEFEKKLSKQYPWIYTLSFDTPALTYVGRNIPIPGLVSTKAYNFSKKKIDVATNMTPQGITFADKYMLITAYDGLHKHNSVIWVLNKQTGKYIKTLQIKGKPHLGGVAYDPVAKNIWITSSLNGESALASFSLEELKSNKGKKPIKYNNQMNLPGISRASTVTYFDNQLFVGFFNMYEKGTVSGYTIARSGNFKGSITTDEIKASTGSAAWSTATGSTSMDKQIQGIAFYQDKIFLSQSYGSQNSKLYIFPVSALNSLDEKNAERVIELPPYLEQITVENGQLICIFESGSKNYARSQIMIMDRTLSLNINALFSSY</sequence>
<name>A0A5N1IGK3_LACJE</name>
<dbReference type="SUPFAM" id="SSF50969">
    <property type="entry name" value="YVTN repeat-like/Quinoprotein amine dehydrogenase"/>
    <property type="match status" value="1"/>
</dbReference>
<dbReference type="EMBL" id="VYWW01000005">
    <property type="protein sequence ID" value="KAA9323894.1"/>
    <property type="molecule type" value="Genomic_DNA"/>
</dbReference>
<keyword evidence="4" id="KW-1185">Reference proteome</keyword>
<protein>
    <submittedName>
        <fullName evidence="1">Uncharacterized protein</fullName>
    </submittedName>
</protein>
<evidence type="ECO:0000313" key="1">
    <source>
        <dbReference type="EMBL" id="KAA9323894.1"/>
    </source>
</evidence>
<accession>A0A5N1IGK3</accession>
<dbReference type="InterPro" id="IPR011044">
    <property type="entry name" value="Quino_amine_DH_bsu"/>
</dbReference>
<reference evidence="2 4" key="2">
    <citation type="submission" date="2024-04" db="EMBL/GenBank/DDBJ databases">
        <title>Three lactobacilli isolated from voided urine samples from females with type 2 diabetes.</title>
        <authorList>
            <person name="Kula A."/>
            <person name="Stegman N."/>
            <person name="Putonti C."/>
        </authorList>
    </citation>
    <scope>NUCLEOTIDE SEQUENCE [LARGE SCALE GENOMIC DNA]</scope>
    <source>
        <strain evidence="2 4">1855</strain>
    </source>
</reference>
<dbReference type="RefSeq" id="WP_006588160.1">
    <property type="nucleotide sequence ID" value="NZ_CATOUV010000001.1"/>
</dbReference>
<dbReference type="GeneID" id="31742274"/>
<dbReference type="Proteomes" id="UP001385848">
    <property type="component" value="Unassembled WGS sequence"/>
</dbReference>
<dbReference type="OrthoDB" id="1655118at2"/>
<evidence type="ECO:0000313" key="2">
    <source>
        <dbReference type="EMBL" id="MEL0564864.1"/>
    </source>
</evidence>
<evidence type="ECO:0000313" key="4">
    <source>
        <dbReference type="Proteomes" id="UP001385848"/>
    </source>
</evidence>
<proteinExistence type="predicted"/>
<reference evidence="1 3" key="1">
    <citation type="submission" date="2019-09" db="EMBL/GenBank/DDBJ databases">
        <title>Draft genome sequence assemblies of isolates from the urinary tract.</title>
        <authorList>
            <person name="Mores C.R."/>
            <person name="Putonti C."/>
            <person name="Wolfe A.J."/>
        </authorList>
    </citation>
    <scope>NUCLEOTIDE SEQUENCE [LARGE SCALE GENOMIC DNA]</scope>
    <source>
        <strain evidence="1 3">UMB246</strain>
    </source>
</reference>
<dbReference type="KEGG" id="lje:BUE77_00995"/>
<dbReference type="AlphaFoldDB" id="A0A5N1IGK3"/>
<organism evidence="1 3">
    <name type="scientific">Lactobacillus jensenii</name>
    <dbReference type="NCBI Taxonomy" id="109790"/>
    <lineage>
        <taxon>Bacteria</taxon>
        <taxon>Bacillati</taxon>
        <taxon>Bacillota</taxon>
        <taxon>Bacilli</taxon>
        <taxon>Lactobacillales</taxon>
        <taxon>Lactobacillaceae</taxon>
        <taxon>Lactobacillus</taxon>
    </lineage>
</organism>
<comment type="caution">
    <text evidence="1">The sequence shown here is derived from an EMBL/GenBank/DDBJ whole genome shotgun (WGS) entry which is preliminary data.</text>
</comment>
<gene>
    <name evidence="2" type="ORF">AAC431_02850</name>
    <name evidence="1" type="ORF">F6H94_01755</name>
</gene>
<dbReference type="Proteomes" id="UP000327236">
    <property type="component" value="Unassembled WGS sequence"/>
</dbReference>
<evidence type="ECO:0000313" key="3">
    <source>
        <dbReference type="Proteomes" id="UP000327236"/>
    </source>
</evidence>